<sequence>MKAVLRLVLAQVRRDRWQLAVWIAGIALLGFATAAAVAAQFGDESARAAIIAVAAANPAFLFLRGIPDGTGLGSVVFFQGYAFTAVLAGLMNTFLVIRHTRGDEEAGRAELLGAGPLSRAVPLAATLILASAANTVLAACVAAGYVLAGLPGSGSVVAGLAVGAVGLFFAAVAAGTAQLLPSARAANGAAAALVGAAYLVRGIGDAMGTPSPALDAVASGWPSMLSPIGWGQRSRPFAAAGIGPVLVLAAAAAVLAAVAVLYRQRRDLGESVLPEHPGPARASAAGRTLTGLAWRLQRSTLAGWFAAAAVLGSVAGAFGPVVAREVEGNPSLTDLISRLVPGTEVGVVDVFGAALMGIAGVLAAAAGVQAVLRLRAEESEGRAELLLAGSVSPARWMGASLTVAALSTTVVCAAAGTAAAVCLALTGSPPAGAAVFLAAGLAHAPAALVFLAAAALIFAVVPRHTVQLGWGLLAAGLVLGQFGELLRLPAWLQNVSPFRYSSALPVEDLNVTAAGILLSVAAAGALAAARLLHKRDLTP</sequence>
<keyword evidence="1" id="KW-0472">Membrane</keyword>
<reference evidence="2 3" key="1">
    <citation type="journal article" date="2023" name="Int. J. Syst. Evol. Microbiol.">
        <title>Arthrobacter mangrovi sp. nov., an actinobacterium isolated from the rhizosphere of a mangrove.</title>
        <authorList>
            <person name="Hamada M."/>
            <person name="Saitou S."/>
            <person name="Enomoto N."/>
            <person name="Nanri K."/>
            <person name="Hidaka K."/>
            <person name="Miura T."/>
            <person name="Tamura T."/>
        </authorList>
    </citation>
    <scope>NUCLEOTIDE SEQUENCE [LARGE SCALE GENOMIC DNA]</scope>
    <source>
        <strain evidence="2 3">NBRC 112813</strain>
    </source>
</reference>
<feature type="transmembrane region" description="Helical" evidence="1">
    <location>
        <begin position="120"/>
        <end position="148"/>
    </location>
</feature>
<dbReference type="EMBL" id="BRVS01000044">
    <property type="protein sequence ID" value="GLB69572.1"/>
    <property type="molecule type" value="Genomic_DNA"/>
</dbReference>
<feature type="transmembrane region" description="Helical" evidence="1">
    <location>
        <begin position="403"/>
        <end position="427"/>
    </location>
</feature>
<organism evidence="2 3">
    <name type="scientific">Arthrobacter mangrovi</name>
    <dbReference type="NCBI Taxonomy" id="2966350"/>
    <lineage>
        <taxon>Bacteria</taxon>
        <taxon>Bacillati</taxon>
        <taxon>Actinomycetota</taxon>
        <taxon>Actinomycetes</taxon>
        <taxon>Micrococcales</taxon>
        <taxon>Micrococcaceae</taxon>
        <taxon>Arthrobacter</taxon>
    </lineage>
</organism>
<evidence type="ECO:0000256" key="1">
    <source>
        <dbReference type="SAM" id="Phobius"/>
    </source>
</evidence>
<feature type="transmembrane region" description="Helical" evidence="1">
    <location>
        <begin position="511"/>
        <end position="532"/>
    </location>
</feature>
<feature type="transmembrane region" description="Helical" evidence="1">
    <location>
        <begin position="468"/>
        <end position="491"/>
    </location>
</feature>
<feature type="transmembrane region" description="Helical" evidence="1">
    <location>
        <begin position="350"/>
        <end position="372"/>
    </location>
</feature>
<evidence type="ECO:0000313" key="2">
    <source>
        <dbReference type="EMBL" id="GLB69572.1"/>
    </source>
</evidence>
<feature type="transmembrane region" description="Helical" evidence="1">
    <location>
        <begin position="301"/>
        <end position="323"/>
    </location>
</feature>
<feature type="transmembrane region" description="Helical" evidence="1">
    <location>
        <begin position="78"/>
        <end position="99"/>
    </location>
</feature>
<feature type="transmembrane region" description="Helical" evidence="1">
    <location>
        <begin position="48"/>
        <end position="66"/>
    </location>
</feature>
<accession>A0ABQ5N0I9</accession>
<gene>
    <name evidence="2" type="ORF">AHIS1636_40180</name>
</gene>
<dbReference type="Proteomes" id="UP001209654">
    <property type="component" value="Unassembled WGS sequence"/>
</dbReference>
<dbReference type="RefSeq" id="WP_264797677.1">
    <property type="nucleotide sequence ID" value="NZ_BRVS01000044.1"/>
</dbReference>
<feature type="transmembrane region" description="Helical" evidence="1">
    <location>
        <begin position="154"/>
        <end position="173"/>
    </location>
</feature>
<keyword evidence="1" id="KW-1133">Transmembrane helix</keyword>
<protein>
    <submittedName>
        <fullName evidence="2">Exporter of polyketide antibiotics</fullName>
    </submittedName>
</protein>
<feature type="transmembrane region" description="Helical" evidence="1">
    <location>
        <begin position="433"/>
        <end position="461"/>
    </location>
</feature>
<proteinExistence type="predicted"/>
<comment type="caution">
    <text evidence="2">The sequence shown here is derived from an EMBL/GenBank/DDBJ whole genome shotgun (WGS) entry which is preliminary data.</text>
</comment>
<keyword evidence="3" id="KW-1185">Reference proteome</keyword>
<feature type="transmembrane region" description="Helical" evidence="1">
    <location>
        <begin position="237"/>
        <end position="262"/>
    </location>
</feature>
<feature type="transmembrane region" description="Helical" evidence="1">
    <location>
        <begin position="20"/>
        <end position="41"/>
    </location>
</feature>
<name>A0ABQ5N0I9_9MICC</name>
<evidence type="ECO:0000313" key="3">
    <source>
        <dbReference type="Proteomes" id="UP001209654"/>
    </source>
</evidence>
<keyword evidence="1" id="KW-0812">Transmembrane</keyword>